<dbReference type="InterPro" id="IPR029063">
    <property type="entry name" value="SAM-dependent_MTases_sf"/>
</dbReference>
<dbReference type="eggNOG" id="KOG2912">
    <property type="taxonomic scope" value="Eukaryota"/>
</dbReference>
<dbReference type="PANTHER" id="PTHR13393:SF0">
    <property type="entry name" value="RNA N6-ADENOSINE-METHYLTRANSFERASE METTL16"/>
    <property type="match status" value="1"/>
</dbReference>
<evidence type="ECO:0008006" key="5">
    <source>
        <dbReference type="Google" id="ProtNLM"/>
    </source>
</evidence>
<dbReference type="STRING" id="237631.A0A0D1DZ99"/>
<dbReference type="GeneID" id="23567195"/>
<dbReference type="VEuPathDB" id="FungiDB:UMAG_11292"/>
<accession>A0A0D1DZ99</accession>
<organism evidence="3 4">
    <name type="scientific">Mycosarcoma maydis</name>
    <name type="common">Corn smut fungus</name>
    <name type="synonym">Ustilago maydis</name>
    <dbReference type="NCBI Taxonomy" id="5270"/>
    <lineage>
        <taxon>Eukaryota</taxon>
        <taxon>Fungi</taxon>
        <taxon>Dikarya</taxon>
        <taxon>Basidiomycota</taxon>
        <taxon>Ustilaginomycotina</taxon>
        <taxon>Ustilaginomycetes</taxon>
        <taxon>Ustilaginales</taxon>
        <taxon>Ustilaginaceae</taxon>
        <taxon>Mycosarcoma</taxon>
    </lineage>
</organism>
<dbReference type="FunCoup" id="A0A0D1DZ99">
    <property type="interactions" value="196"/>
</dbReference>
<dbReference type="GO" id="GO:0052907">
    <property type="term" value="F:23S rRNA (adenine(1618)-N(6))-methyltransferase activity"/>
    <property type="evidence" value="ECO:0000318"/>
    <property type="project" value="GO_Central"/>
</dbReference>
<name>A0A0D1DZ99_MYCMD</name>
<evidence type="ECO:0000313" key="3">
    <source>
        <dbReference type="EMBL" id="KIS67870.1"/>
    </source>
</evidence>
<dbReference type="CDD" id="cd02440">
    <property type="entry name" value="AdoMet_MTases"/>
    <property type="match status" value="1"/>
</dbReference>
<dbReference type="EMBL" id="CM003150">
    <property type="protein sequence ID" value="KIS67870.1"/>
    <property type="molecule type" value="Genomic_DNA"/>
</dbReference>
<evidence type="ECO:0000256" key="1">
    <source>
        <dbReference type="ARBA" id="ARBA00022603"/>
    </source>
</evidence>
<keyword evidence="2" id="KW-0808">Transferase</keyword>
<sequence>MVHATCCKHPRMYRYKTPDFRALAAKYPSTFGAFVRDDGGYEGKIDFHDAQAVRCLAETLLLDDFGIHATFSEKNLCPMILTRFSGARWYRLAYIALIHELLESTLPTLCVLRDFQNLPLTWHVNGLDIGTGASAIYPLLGTRCFARWRFVAIDIDSHSLEHARQHVVHANHVRTRIALVHVDENDEFVPADINTKLAQEAIWSMQNHELIHFTMCNPPFYTSQQEMLSLARIKKTPANAVCHGTSSEMVTAGGELRFVQRMIQQSLSDPRVVWWTCMLGKLSSVVQVAQELEPLSNERRIRAWGVHELPTGGGRTRRWVLLWTTKSGLRIPPSWSRATLPSSLKRHAPASGERSGKVIKRGVAWTRKELFELTMHVLDGLEGCSTYASAYQRFDSTHRLSCETDKQAALGPKANMTSDTGTIDVILTKQSWSRKARRAKLQVSEASTRYEATKVHSEPLLMARISVGERTATNEQGAPETGLVMTVSWTYGIDAVKFESFATFLLAAVEKRVEDAVRTQAQ</sequence>
<reference evidence="3 4" key="1">
    <citation type="journal article" date="2006" name="Nature">
        <title>Insights from the genome of the biotrophic fungal plant pathogen Ustilago maydis.</title>
        <authorList>
            <person name="Kamper J."/>
            <person name="Kahmann R."/>
            <person name="Bolker M."/>
            <person name="Ma L.J."/>
            <person name="Brefort T."/>
            <person name="Saville B.J."/>
            <person name="Banuett F."/>
            <person name="Kronstad J.W."/>
            <person name="Gold S.E."/>
            <person name="Muller O."/>
            <person name="Perlin M.H."/>
            <person name="Wosten H.A."/>
            <person name="de Vries R."/>
            <person name="Ruiz-Herrera J."/>
            <person name="Reynaga-Pena C.G."/>
            <person name="Snetselaar K."/>
            <person name="McCann M."/>
            <person name="Perez-Martin J."/>
            <person name="Feldbrugge M."/>
            <person name="Basse C.W."/>
            <person name="Steinberg G."/>
            <person name="Ibeas J.I."/>
            <person name="Holloman W."/>
            <person name="Guzman P."/>
            <person name="Farman M."/>
            <person name="Stajich J.E."/>
            <person name="Sentandreu R."/>
            <person name="Gonzalez-Prieto J.M."/>
            <person name="Kennell J.C."/>
            <person name="Molina L."/>
            <person name="Schirawski J."/>
            <person name="Mendoza-Mendoza A."/>
            <person name="Greilinger D."/>
            <person name="Munch K."/>
            <person name="Rossel N."/>
            <person name="Scherer M."/>
            <person name="Vranes M."/>
            <person name="Ladendorf O."/>
            <person name="Vincon V."/>
            <person name="Fuchs U."/>
            <person name="Sandrock B."/>
            <person name="Meng S."/>
            <person name="Ho E.C."/>
            <person name="Cahill M.J."/>
            <person name="Boyce K.J."/>
            <person name="Klose J."/>
            <person name="Klosterman S.J."/>
            <person name="Deelstra H.J."/>
            <person name="Ortiz-Castellanos L."/>
            <person name="Li W."/>
            <person name="Sanchez-Alonso P."/>
            <person name="Schreier P.H."/>
            <person name="Hauser-Hahn I."/>
            <person name="Vaupel M."/>
            <person name="Koopmann E."/>
            <person name="Friedrich G."/>
            <person name="Voss H."/>
            <person name="Schluter T."/>
            <person name="Margolis J."/>
            <person name="Platt D."/>
            <person name="Swimmer C."/>
            <person name="Gnirke A."/>
            <person name="Chen F."/>
            <person name="Vysotskaia V."/>
            <person name="Mannhaupt G."/>
            <person name="Guldener U."/>
            <person name="Munsterkotter M."/>
            <person name="Haase D."/>
            <person name="Oesterheld M."/>
            <person name="Mewes H.W."/>
            <person name="Mauceli E.W."/>
            <person name="DeCaprio D."/>
            <person name="Wade C.M."/>
            <person name="Butler J."/>
            <person name="Young S."/>
            <person name="Jaffe D.B."/>
            <person name="Calvo S."/>
            <person name="Nusbaum C."/>
            <person name="Galagan J."/>
            <person name="Birren B.W."/>
        </authorList>
    </citation>
    <scope>NUCLEOTIDE SEQUENCE [LARGE SCALE GENOMIC DNA]</scope>
    <source>
        <strain evidence="4">DSM 14603 / FGSC 9021 / UM521</strain>
    </source>
</reference>
<dbReference type="Gene3D" id="3.40.50.150">
    <property type="entry name" value="Vaccinia Virus protein VP39"/>
    <property type="match status" value="1"/>
</dbReference>
<evidence type="ECO:0000313" key="4">
    <source>
        <dbReference type="Proteomes" id="UP000000561"/>
    </source>
</evidence>
<dbReference type="Proteomes" id="UP000000561">
    <property type="component" value="Chromosome 11"/>
</dbReference>
<gene>
    <name evidence="3" type="ORF">UMAG_11292</name>
</gene>
<dbReference type="GO" id="GO:0070475">
    <property type="term" value="P:rRNA base methylation"/>
    <property type="evidence" value="ECO:0000318"/>
    <property type="project" value="GO_Central"/>
</dbReference>
<dbReference type="OrthoDB" id="514248at2759"/>
<dbReference type="RefSeq" id="XP_011390550.1">
    <property type="nucleotide sequence ID" value="XM_011392248.1"/>
</dbReference>
<dbReference type="AlphaFoldDB" id="A0A0D1DZ99"/>
<keyword evidence="4" id="KW-1185">Reference proteome</keyword>
<dbReference type="InParanoid" id="A0A0D1DZ99"/>
<keyword evidence="1" id="KW-0489">Methyltransferase</keyword>
<dbReference type="KEGG" id="uma:UMAG_11292"/>
<dbReference type="Pfam" id="PF05971">
    <property type="entry name" value="Methyltransf_10"/>
    <property type="match status" value="1"/>
</dbReference>
<dbReference type="SMR" id="A0A0D1DZ99"/>
<dbReference type="GO" id="GO:0005634">
    <property type="term" value="C:nucleus"/>
    <property type="evidence" value="ECO:0000318"/>
    <property type="project" value="GO_Central"/>
</dbReference>
<dbReference type="InterPro" id="IPR010286">
    <property type="entry name" value="METTL16/RlmF"/>
</dbReference>
<dbReference type="SUPFAM" id="SSF53335">
    <property type="entry name" value="S-adenosyl-L-methionine-dependent methyltransferases"/>
    <property type="match status" value="1"/>
</dbReference>
<proteinExistence type="predicted"/>
<evidence type="ECO:0000256" key="2">
    <source>
        <dbReference type="ARBA" id="ARBA00022679"/>
    </source>
</evidence>
<dbReference type="PANTHER" id="PTHR13393">
    <property type="entry name" value="SAM-DEPENDENT METHYLTRANSFERASE"/>
    <property type="match status" value="1"/>
</dbReference>
<protein>
    <recommendedName>
        <fullName evidence="5">U6 small nuclear RNA (adenine-(43)-N(6))-methyltransferase</fullName>
    </recommendedName>
</protein>